<comment type="caution">
    <text evidence="2">The sequence shown here is derived from an EMBL/GenBank/DDBJ whole genome shotgun (WGS) entry which is preliminary data.</text>
</comment>
<accession>A0ABV4KFY5</accession>
<protein>
    <recommendedName>
        <fullName evidence="4">SD-repeat containing protein B domain-containing protein</fullName>
    </recommendedName>
</protein>
<feature type="signal peptide" evidence="1">
    <location>
        <begin position="1"/>
        <end position="24"/>
    </location>
</feature>
<evidence type="ECO:0000313" key="3">
    <source>
        <dbReference type="Proteomes" id="UP001568894"/>
    </source>
</evidence>
<dbReference type="RefSeq" id="WP_371570059.1">
    <property type="nucleotide sequence ID" value="NZ_JASMRN010000007.1"/>
</dbReference>
<sequence>MPFNKLRLLSKFIFFLLFSTTILAQNSGGGVLMRLENDTSFKQSTLLSLVVVIENTNTTSITGKINFDAIQGFRNLSGGNLSVKLAPGEIRHIPVKFIIGTDVVAGTSIFVCKLTSLDGKILAQQTTKHIIDQDNTLTISPVESTIYRLSNNQPIALKVKVSNKGNMPQNITLVCKFPDPSNSNLFIEQQATLAVKKDSIFTFTYLPSKALAKQSTYTVRISGFRNPDKEIFGNTNVDIQNISSTQQYQAVDFTNFAHETSNEISASYRRLGGDVDFYQIQGSGGVNTPSGYMFLRGNVALSNSLQTPLITNTNLIYHQGSNEFSVGNINKLFEMVFVGRGAEYSHTFNKKQKIEVGFIDQNYNLIEENNWLKNGYGFYANALLNPENSTKNLTANYLYNYDPFEKAKHNIVGTTAKYDFNNDWNVVAKLNVGLSTYDSNASTKTSFAAESNYVGKIKEINLNGNYFFSTDYYPGNRRGNIQLQQSFSAPLKKHNLYANATYANFSPKYYSFETNQESANTRLEVGNRFPKRENFSYNLAYQYQSEQSNSFSTLLGNPNNNGPQRMVASRVTQQFSWVNSISRQSALLGIETGAVRYPKYVKDQYQMRINANYNYKNFNINSVYQLGSYYLSEYIFSSVNNANKEYQKLSLSLFYTSNFFNDKLNVNSGFTYIDDIVYGKSPSAFINTRYNGKSFSTFLNSSWYNYNIAGLANNTITVELGVTVKLNNTILNPDKKSTIMVTAFYDKNNNNIKDPDEIAAPNYTININTIALRTDDSGTASYKKIPYGIYYLKQFTQDGWYYNDAAINVDRHNYNLNLPLHQSGKVEGKIVFNYNTETALDFEKRGYGIAFNVMQDGKFIQKIQTNDDGNFTIFLPTGDYSIMIDEQSLPANTYCTLKSQDVKLETGKIAVIPPFIINVKQKKINTKKFTN</sequence>
<feature type="chain" id="PRO_5046475925" description="SD-repeat containing protein B domain-containing protein" evidence="1">
    <location>
        <begin position="25"/>
        <end position="931"/>
    </location>
</feature>
<reference evidence="2 3" key="1">
    <citation type="submission" date="2023-05" db="EMBL/GenBank/DDBJ databases">
        <title>Adaptations of aquatic viruses from atmosphere-close ecosystems of the Central Arctic Ocean.</title>
        <authorList>
            <person name="Rahlff J."/>
            <person name="Holmfeldt K."/>
        </authorList>
    </citation>
    <scope>NUCLEOTIDE SEQUENCE [LARGE SCALE GENOMIC DNA]</scope>
    <source>
        <strain evidence="2 3">Arc14</strain>
    </source>
</reference>
<evidence type="ECO:0008006" key="4">
    <source>
        <dbReference type="Google" id="ProtNLM"/>
    </source>
</evidence>
<keyword evidence="1" id="KW-0732">Signal</keyword>
<dbReference type="EMBL" id="JASMRN010000007">
    <property type="protein sequence ID" value="MEZ7515600.1"/>
    <property type="molecule type" value="Genomic_DNA"/>
</dbReference>
<gene>
    <name evidence="2" type="ORF">QO192_09945</name>
</gene>
<organism evidence="2 3">
    <name type="scientific">Flavobacterium frigidarium</name>
    <dbReference type="NCBI Taxonomy" id="99286"/>
    <lineage>
        <taxon>Bacteria</taxon>
        <taxon>Pseudomonadati</taxon>
        <taxon>Bacteroidota</taxon>
        <taxon>Flavobacteriia</taxon>
        <taxon>Flavobacteriales</taxon>
        <taxon>Flavobacteriaceae</taxon>
        <taxon>Flavobacterium</taxon>
    </lineage>
</organism>
<dbReference type="Proteomes" id="UP001568894">
    <property type="component" value="Unassembled WGS sequence"/>
</dbReference>
<keyword evidence="3" id="KW-1185">Reference proteome</keyword>
<name>A0ABV4KFY5_9FLAO</name>
<evidence type="ECO:0000256" key="1">
    <source>
        <dbReference type="SAM" id="SignalP"/>
    </source>
</evidence>
<proteinExistence type="predicted"/>
<evidence type="ECO:0000313" key="2">
    <source>
        <dbReference type="EMBL" id="MEZ7515600.1"/>
    </source>
</evidence>